<evidence type="ECO:0000313" key="4">
    <source>
        <dbReference type="Proteomes" id="UP000059680"/>
    </source>
</evidence>
<keyword evidence="4" id="KW-1185">Reference proteome</keyword>
<feature type="transmembrane region" description="Helical" evidence="2">
    <location>
        <begin position="75"/>
        <end position="95"/>
    </location>
</feature>
<dbReference type="EMBL" id="AP014957">
    <property type="protein sequence ID" value="BAS75720.1"/>
    <property type="molecule type" value="Genomic_DNA"/>
</dbReference>
<proteinExistence type="predicted"/>
<evidence type="ECO:0000313" key="3">
    <source>
        <dbReference type="EMBL" id="BAS75720.1"/>
    </source>
</evidence>
<keyword evidence="2" id="KW-1133">Transmembrane helix</keyword>
<reference evidence="3 4" key="3">
    <citation type="journal article" date="2013" name="Rice">
        <title>Improvement of the Oryza sativa Nipponbare reference genome using next generation sequence and optical map data.</title>
        <authorList>
            <person name="Kawahara Y."/>
            <person name="de la Bastide M."/>
            <person name="Hamilton J.P."/>
            <person name="Kanamori H."/>
            <person name="McCombie W.R."/>
            <person name="Ouyang S."/>
            <person name="Schwartz D.C."/>
            <person name="Tanaka T."/>
            <person name="Wu J."/>
            <person name="Zhou S."/>
            <person name="Childs K.L."/>
            <person name="Davidson R.M."/>
            <person name="Lin H."/>
            <person name="Quesada-Ocampo L."/>
            <person name="Vaillancourt B."/>
            <person name="Sakai H."/>
            <person name="Lee S.S."/>
            <person name="Kim J."/>
            <person name="Numa H."/>
            <person name="Itoh T."/>
            <person name="Buell C.R."/>
            <person name="Matsumoto T."/>
        </authorList>
    </citation>
    <scope>NUCLEOTIDE SEQUENCE [LARGE SCALE GENOMIC DNA]</scope>
    <source>
        <strain evidence="4">cv. Nipponbare</strain>
    </source>
</reference>
<name>A0A0P0VBP5_ORYSJ</name>
<gene>
    <name evidence="3" type="ordered locus">Os01g0897900</name>
    <name evidence="3" type="ORF">OSNPB_010897900</name>
</gene>
<dbReference type="PaxDb" id="39947-A0A0P0VBP5"/>
<dbReference type="AlphaFoldDB" id="A0A0P0VBP5"/>
<reference evidence="3 4" key="2">
    <citation type="journal article" date="2013" name="Plant Cell Physiol.">
        <title>Rice Annotation Project Database (RAP-DB): an integrative and interactive database for rice genomics.</title>
        <authorList>
            <person name="Sakai H."/>
            <person name="Lee S.S."/>
            <person name="Tanaka T."/>
            <person name="Numa H."/>
            <person name="Kim J."/>
            <person name="Kawahara Y."/>
            <person name="Wakimoto H."/>
            <person name="Yang C.C."/>
            <person name="Iwamoto M."/>
            <person name="Abe T."/>
            <person name="Yamada Y."/>
            <person name="Muto A."/>
            <person name="Inokuchi H."/>
            <person name="Ikemura T."/>
            <person name="Matsumoto T."/>
            <person name="Sasaki T."/>
            <person name="Itoh T."/>
        </authorList>
    </citation>
    <scope>NUCLEOTIDE SEQUENCE [LARGE SCALE GENOMIC DNA]</scope>
    <source>
        <strain evidence="4">cv. Nipponbare</strain>
    </source>
</reference>
<keyword evidence="2" id="KW-0812">Transmembrane</keyword>
<organism evidence="3 4">
    <name type="scientific">Oryza sativa subsp. japonica</name>
    <name type="common">Rice</name>
    <dbReference type="NCBI Taxonomy" id="39947"/>
    <lineage>
        <taxon>Eukaryota</taxon>
        <taxon>Viridiplantae</taxon>
        <taxon>Streptophyta</taxon>
        <taxon>Embryophyta</taxon>
        <taxon>Tracheophyta</taxon>
        <taxon>Spermatophyta</taxon>
        <taxon>Magnoliopsida</taxon>
        <taxon>Liliopsida</taxon>
        <taxon>Poales</taxon>
        <taxon>Poaceae</taxon>
        <taxon>BOP clade</taxon>
        <taxon>Oryzoideae</taxon>
        <taxon>Oryzeae</taxon>
        <taxon>Oryzinae</taxon>
        <taxon>Oryza</taxon>
        <taxon>Oryza sativa</taxon>
    </lineage>
</organism>
<feature type="compositionally biased region" description="Low complexity" evidence="1">
    <location>
        <begin position="40"/>
        <end position="61"/>
    </location>
</feature>
<sequence length="115" mass="12817">MAVAMMHYFFFRRHRRDDDGGGEQDMLLRESFLRRMEEGAAAAAAGDQRRSPPTLTPTPRRCYSREAGYRSVRGFGVMGSLVLLSFGIIGLTMNAKKPLSVSKLLPLAFKACSEE</sequence>
<evidence type="ECO:0000256" key="2">
    <source>
        <dbReference type="SAM" id="Phobius"/>
    </source>
</evidence>
<accession>A0A0P0VBP5</accession>
<keyword evidence="2" id="KW-0472">Membrane</keyword>
<reference evidence="4" key="1">
    <citation type="journal article" date="2005" name="Nature">
        <title>The map-based sequence of the rice genome.</title>
        <authorList>
            <consortium name="International rice genome sequencing project (IRGSP)"/>
            <person name="Matsumoto T."/>
            <person name="Wu J."/>
            <person name="Kanamori H."/>
            <person name="Katayose Y."/>
            <person name="Fujisawa M."/>
            <person name="Namiki N."/>
            <person name="Mizuno H."/>
            <person name="Yamamoto K."/>
            <person name="Antonio B.A."/>
            <person name="Baba T."/>
            <person name="Sakata K."/>
            <person name="Nagamura Y."/>
            <person name="Aoki H."/>
            <person name="Arikawa K."/>
            <person name="Arita K."/>
            <person name="Bito T."/>
            <person name="Chiden Y."/>
            <person name="Fujitsuka N."/>
            <person name="Fukunaka R."/>
            <person name="Hamada M."/>
            <person name="Harada C."/>
            <person name="Hayashi A."/>
            <person name="Hijishita S."/>
            <person name="Honda M."/>
            <person name="Hosokawa S."/>
            <person name="Ichikawa Y."/>
            <person name="Idonuma A."/>
            <person name="Iijima M."/>
            <person name="Ikeda M."/>
            <person name="Ikeno M."/>
            <person name="Ito K."/>
            <person name="Ito S."/>
            <person name="Ito T."/>
            <person name="Ito Y."/>
            <person name="Ito Y."/>
            <person name="Iwabuchi A."/>
            <person name="Kamiya K."/>
            <person name="Karasawa W."/>
            <person name="Kurita K."/>
            <person name="Katagiri S."/>
            <person name="Kikuta A."/>
            <person name="Kobayashi H."/>
            <person name="Kobayashi N."/>
            <person name="Machita K."/>
            <person name="Maehara T."/>
            <person name="Masukawa M."/>
            <person name="Mizubayashi T."/>
            <person name="Mukai Y."/>
            <person name="Nagasaki H."/>
            <person name="Nagata Y."/>
            <person name="Naito S."/>
            <person name="Nakashima M."/>
            <person name="Nakama Y."/>
            <person name="Nakamichi Y."/>
            <person name="Nakamura M."/>
            <person name="Meguro A."/>
            <person name="Negishi M."/>
            <person name="Ohta I."/>
            <person name="Ohta T."/>
            <person name="Okamoto M."/>
            <person name="Ono N."/>
            <person name="Saji S."/>
            <person name="Sakaguchi M."/>
            <person name="Sakai K."/>
            <person name="Shibata M."/>
            <person name="Shimokawa T."/>
            <person name="Song J."/>
            <person name="Takazaki Y."/>
            <person name="Terasawa K."/>
            <person name="Tsugane M."/>
            <person name="Tsuji K."/>
            <person name="Ueda S."/>
            <person name="Waki K."/>
            <person name="Yamagata H."/>
            <person name="Yamamoto M."/>
            <person name="Yamamoto S."/>
            <person name="Yamane H."/>
            <person name="Yoshiki S."/>
            <person name="Yoshihara R."/>
            <person name="Yukawa K."/>
            <person name="Zhong H."/>
            <person name="Yano M."/>
            <person name="Yuan Q."/>
            <person name="Ouyang S."/>
            <person name="Liu J."/>
            <person name="Jones K.M."/>
            <person name="Gansberger K."/>
            <person name="Moffat K."/>
            <person name="Hill J."/>
            <person name="Bera J."/>
            <person name="Fadrosh D."/>
            <person name="Jin S."/>
            <person name="Johri S."/>
            <person name="Kim M."/>
            <person name="Overton L."/>
            <person name="Reardon M."/>
            <person name="Tsitrin T."/>
            <person name="Vuong H."/>
            <person name="Weaver B."/>
            <person name="Ciecko A."/>
            <person name="Tallon L."/>
            <person name="Jackson J."/>
            <person name="Pai G."/>
            <person name="Aken S.V."/>
            <person name="Utterback T."/>
            <person name="Reidmuller S."/>
            <person name="Feldblyum T."/>
            <person name="Hsiao J."/>
            <person name="Zismann V."/>
            <person name="Iobst S."/>
            <person name="de Vazeille A.R."/>
            <person name="Buell C.R."/>
            <person name="Ying K."/>
            <person name="Li Y."/>
            <person name="Lu T."/>
            <person name="Huang Y."/>
            <person name="Zhao Q."/>
            <person name="Feng Q."/>
            <person name="Zhang L."/>
            <person name="Zhu J."/>
            <person name="Weng Q."/>
            <person name="Mu J."/>
            <person name="Lu Y."/>
            <person name="Fan D."/>
            <person name="Liu Y."/>
            <person name="Guan J."/>
            <person name="Zhang Y."/>
            <person name="Yu S."/>
            <person name="Liu X."/>
            <person name="Zhang Y."/>
            <person name="Hong G."/>
            <person name="Han B."/>
            <person name="Choisne N."/>
            <person name="Demange N."/>
            <person name="Orjeda G."/>
            <person name="Samain S."/>
            <person name="Cattolico L."/>
            <person name="Pelletier E."/>
            <person name="Couloux A."/>
            <person name="Segurens B."/>
            <person name="Wincker P."/>
            <person name="D'Hont A."/>
            <person name="Scarpelli C."/>
            <person name="Weissenbach J."/>
            <person name="Salanoubat M."/>
            <person name="Quetier F."/>
            <person name="Yu Y."/>
            <person name="Kim H.R."/>
            <person name="Rambo T."/>
            <person name="Currie J."/>
            <person name="Collura K."/>
            <person name="Luo M."/>
            <person name="Yang T."/>
            <person name="Ammiraju J.S.S."/>
            <person name="Engler F."/>
            <person name="Soderlund C."/>
            <person name="Wing R.A."/>
            <person name="Palmer L.E."/>
            <person name="de la Bastide M."/>
            <person name="Spiegel L."/>
            <person name="Nascimento L."/>
            <person name="Zutavern T."/>
            <person name="O'Shaughnessy A."/>
            <person name="Dike S."/>
            <person name="Dedhia N."/>
            <person name="Preston R."/>
            <person name="Balija V."/>
            <person name="McCombie W.R."/>
            <person name="Chow T."/>
            <person name="Chen H."/>
            <person name="Chung M."/>
            <person name="Chen C."/>
            <person name="Shaw J."/>
            <person name="Wu H."/>
            <person name="Hsiao K."/>
            <person name="Chao Y."/>
            <person name="Chu M."/>
            <person name="Cheng C."/>
            <person name="Hour A."/>
            <person name="Lee P."/>
            <person name="Lin S."/>
            <person name="Lin Y."/>
            <person name="Liou J."/>
            <person name="Liu S."/>
            <person name="Hsing Y."/>
            <person name="Raghuvanshi S."/>
            <person name="Mohanty A."/>
            <person name="Bharti A.K."/>
            <person name="Gaur A."/>
            <person name="Gupta V."/>
            <person name="Kumar D."/>
            <person name="Ravi V."/>
            <person name="Vij S."/>
            <person name="Kapur A."/>
            <person name="Khurana P."/>
            <person name="Khurana P."/>
            <person name="Khurana J.P."/>
            <person name="Tyagi A.K."/>
            <person name="Gaikwad K."/>
            <person name="Singh A."/>
            <person name="Dalal V."/>
            <person name="Srivastava S."/>
            <person name="Dixit A."/>
            <person name="Pal A.K."/>
            <person name="Ghazi I.A."/>
            <person name="Yadav M."/>
            <person name="Pandit A."/>
            <person name="Bhargava A."/>
            <person name="Sureshbabu K."/>
            <person name="Batra K."/>
            <person name="Sharma T.R."/>
            <person name="Mohapatra T."/>
            <person name="Singh N.K."/>
            <person name="Messing J."/>
            <person name="Nelson A.B."/>
            <person name="Fuks G."/>
            <person name="Kavchok S."/>
            <person name="Keizer G."/>
            <person name="Linton E."/>
            <person name="Llaca V."/>
            <person name="Song R."/>
            <person name="Tanyolac B."/>
            <person name="Young S."/>
            <person name="Ho-Il K."/>
            <person name="Hahn J.H."/>
            <person name="Sangsakoo G."/>
            <person name="Vanavichit A."/>
            <person name="de Mattos Luiz.A.T."/>
            <person name="Zimmer P.D."/>
            <person name="Malone G."/>
            <person name="Dellagostin O."/>
            <person name="de Oliveira A.C."/>
            <person name="Bevan M."/>
            <person name="Bancroft I."/>
            <person name="Minx P."/>
            <person name="Cordum H."/>
            <person name="Wilson R."/>
            <person name="Cheng Z."/>
            <person name="Jin W."/>
            <person name="Jiang J."/>
            <person name="Leong S.A."/>
            <person name="Iwama H."/>
            <person name="Gojobori T."/>
            <person name="Itoh T."/>
            <person name="Niimura Y."/>
            <person name="Fujii Y."/>
            <person name="Habara T."/>
            <person name="Sakai H."/>
            <person name="Sato Y."/>
            <person name="Wilson G."/>
            <person name="Kumar K."/>
            <person name="McCouch S."/>
            <person name="Juretic N."/>
            <person name="Hoen D."/>
            <person name="Wright S."/>
            <person name="Bruskiewich R."/>
            <person name="Bureau T."/>
            <person name="Miyao A."/>
            <person name="Hirochika H."/>
            <person name="Nishikawa T."/>
            <person name="Kadowaki K."/>
            <person name="Sugiura M."/>
            <person name="Burr B."/>
            <person name="Sasaki T."/>
        </authorList>
    </citation>
    <scope>NUCLEOTIDE SEQUENCE [LARGE SCALE GENOMIC DNA]</scope>
    <source>
        <strain evidence="4">cv. Nipponbare</strain>
    </source>
</reference>
<protein>
    <submittedName>
        <fullName evidence="3">Os01g0897900 protein</fullName>
    </submittedName>
</protein>
<evidence type="ECO:0000256" key="1">
    <source>
        <dbReference type="SAM" id="MobiDB-lite"/>
    </source>
</evidence>
<feature type="region of interest" description="Disordered" evidence="1">
    <location>
        <begin position="39"/>
        <end position="61"/>
    </location>
</feature>
<dbReference type="Proteomes" id="UP000059680">
    <property type="component" value="Chromosome 1"/>
</dbReference>
<dbReference type="InParanoid" id="A0A0P0VBP5"/>